<keyword evidence="1" id="KW-0808">Transferase</keyword>
<dbReference type="InterPro" id="IPR000719">
    <property type="entry name" value="Prot_kinase_dom"/>
</dbReference>
<keyword evidence="7" id="KW-1185">Reference proteome</keyword>
<evidence type="ECO:0000256" key="1">
    <source>
        <dbReference type="ARBA" id="ARBA00022679"/>
    </source>
</evidence>
<dbReference type="GO" id="GO:0005524">
    <property type="term" value="F:ATP binding"/>
    <property type="evidence" value="ECO:0007669"/>
    <property type="project" value="UniProtKB-KW"/>
</dbReference>
<dbReference type="PANTHER" id="PTHR44329:SF288">
    <property type="entry name" value="MITOGEN-ACTIVATED PROTEIN KINASE KINASE KINASE 20"/>
    <property type="match status" value="1"/>
</dbReference>
<dbReference type="Pfam" id="PF07714">
    <property type="entry name" value="PK_Tyr_Ser-Thr"/>
    <property type="match status" value="1"/>
</dbReference>
<dbReference type="GO" id="GO:0007166">
    <property type="term" value="P:cell surface receptor signaling pathway"/>
    <property type="evidence" value="ECO:0007669"/>
    <property type="project" value="InterPro"/>
</dbReference>
<dbReference type="InterPro" id="IPR054000">
    <property type="entry name" value="MLKL_N"/>
</dbReference>
<dbReference type="InterPro" id="IPR059179">
    <property type="entry name" value="MLKL-like_MCAfunc"/>
</dbReference>
<comment type="caution">
    <text evidence="6">The sequence shown here is derived from an EMBL/GenBank/DDBJ whole genome shotgun (WGS) entry which is preliminary data.</text>
</comment>
<evidence type="ECO:0000256" key="3">
    <source>
        <dbReference type="ARBA" id="ARBA00022777"/>
    </source>
</evidence>
<dbReference type="EMBL" id="WTPW01001262">
    <property type="protein sequence ID" value="KAF0445795.1"/>
    <property type="molecule type" value="Genomic_DNA"/>
</dbReference>
<keyword evidence="4" id="KW-0067">ATP-binding</keyword>
<dbReference type="Gene3D" id="1.25.40.10">
    <property type="entry name" value="Tetratricopeptide repeat domain"/>
    <property type="match status" value="1"/>
</dbReference>
<dbReference type="OrthoDB" id="2314769at2759"/>
<protein>
    <submittedName>
        <fullName evidence="6">Kinase-like protein</fullName>
    </submittedName>
</protein>
<dbReference type="PANTHER" id="PTHR44329">
    <property type="entry name" value="SERINE/THREONINE-PROTEIN KINASE TNNI3K-RELATED"/>
    <property type="match status" value="1"/>
</dbReference>
<dbReference type="PROSITE" id="PS50011">
    <property type="entry name" value="PROTEIN_KINASE_DOM"/>
    <property type="match status" value="1"/>
</dbReference>
<dbReference type="SUPFAM" id="SSF56112">
    <property type="entry name" value="Protein kinase-like (PK-like)"/>
    <property type="match status" value="1"/>
</dbReference>
<dbReference type="InterPro" id="IPR001245">
    <property type="entry name" value="Ser-Thr/Tyr_kinase_cat_dom"/>
</dbReference>
<reference evidence="6 7" key="1">
    <citation type="journal article" date="2019" name="Environ. Microbiol.">
        <title>At the nexus of three kingdoms: the genome of the mycorrhizal fungus Gigaspora margarita provides insights into plant, endobacterial and fungal interactions.</title>
        <authorList>
            <person name="Venice F."/>
            <person name="Ghignone S."/>
            <person name="Salvioli di Fossalunga A."/>
            <person name="Amselem J."/>
            <person name="Novero M."/>
            <person name="Xianan X."/>
            <person name="Sedzielewska Toro K."/>
            <person name="Morin E."/>
            <person name="Lipzen A."/>
            <person name="Grigoriev I.V."/>
            <person name="Henrissat B."/>
            <person name="Martin F.M."/>
            <person name="Bonfante P."/>
        </authorList>
    </citation>
    <scope>NUCLEOTIDE SEQUENCE [LARGE SCALE GENOMIC DNA]</scope>
    <source>
        <strain evidence="6 7">BEG34</strain>
    </source>
</reference>
<sequence length="690" mass="80256">MKSTENEGKKNRGVKLITSEDYFSSTLECINAIGDALESFCPLLKIATTVISEIYKVYDDAKYNLNICDSLMDRVNAAEVVIKTLERRRTMNEEKFKDLEYYKSFMRFIDILEKIKLFIDEVSNLQGFNKFFNATVTKNKFKSLINEFEVTMQELHFTMYVSNEEQRLIDQKSLDLDIKNMSKFLEKIEGNIIDNENTLNSVLQEVRIIKKQMETPNVKKFRVNSISQNELSDPIFCNTNRIKGKMDPYILKKVYKGQDVICKPTNIVQDDTEDSQRTQAELAILRKLRDSPNILKFYGISKVDGDQVMVFEYVELGTLKELYSRKDKEISLYNKVQIALDICRGLTFLQSCDILHHDIRCQNIMMTARLEPKISNFKYSRLVDAKTTNIKHIKEIFHWMAPEKMVDSKDIPVKYTFKCEIFSFGMLLWELSFQKIPYENMNIEQIRNRVLEGKREKFDWKPENPKIKSIQEGLKKIIISAWQDVRYRASLQCIFLDLYKLAYDNNDDLSSNSNSLSDIYEDRKKYHIPYTLIQPLEAGFEAHKIENRKTAWEIICAHSDLGNMTAKYWKGHYLSEGYVGEKDLKHACELFKEAADYGIAIAQLDYAFSLLKNTNEFDLNVFIEYLTKAANNGNDTAQFSLGDMYLYGKLNCNIDKKSGVKYLKLAALNNHDEAIKILESLGVDVYDDCS</sequence>
<dbReference type="Gene3D" id="1.20.930.20">
    <property type="entry name" value="Adaptor protein Cbl, N-terminal domain"/>
    <property type="match status" value="1"/>
</dbReference>
<evidence type="ECO:0000256" key="4">
    <source>
        <dbReference type="ARBA" id="ARBA00022840"/>
    </source>
</evidence>
<accession>A0A8H3XDW7</accession>
<dbReference type="GO" id="GO:0004674">
    <property type="term" value="F:protein serine/threonine kinase activity"/>
    <property type="evidence" value="ECO:0007669"/>
    <property type="project" value="TreeGrafter"/>
</dbReference>
<dbReference type="InterPro" id="IPR008266">
    <property type="entry name" value="Tyr_kinase_AS"/>
</dbReference>
<dbReference type="CDD" id="cd21037">
    <property type="entry name" value="MLKL_NTD"/>
    <property type="match status" value="1"/>
</dbReference>
<evidence type="ECO:0000313" key="7">
    <source>
        <dbReference type="Proteomes" id="UP000439903"/>
    </source>
</evidence>
<feature type="domain" description="Protein kinase" evidence="5">
    <location>
        <begin position="237"/>
        <end position="500"/>
    </location>
</feature>
<dbReference type="Gene3D" id="1.10.510.10">
    <property type="entry name" value="Transferase(Phosphotransferase) domain 1"/>
    <property type="match status" value="1"/>
</dbReference>
<evidence type="ECO:0000313" key="6">
    <source>
        <dbReference type="EMBL" id="KAF0445795.1"/>
    </source>
</evidence>
<dbReference type="Proteomes" id="UP000439903">
    <property type="component" value="Unassembled WGS sequence"/>
</dbReference>
<organism evidence="6 7">
    <name type="scientific">Gigaspora margarita</name>
    <dbReference type="NCBI Taxonomy" id="4874"/>
    <lineage>
        <taxon>Eukaryota</taxon>
        <taxon>Fungi</taxon>
        <taxon>Fungi incertae sedis</taxon>
        <taxon>Mucoromycota</taxon>
        <taxon>Glomeromycotina</taxon>
        <taxon>Glomeromycetes</taxon>
        <taxon>Diversisporales</taxon>
        <taxon>Gigasporaceae</taxon>
        <taxon>Gigaspora</taxon>
    </lineage>
</organism>
<dbReference type="InterPro" id="IPR006597">
    <property type="entry name" value="Sel1-like"/>
</dbReference>
<proteinExistence type="predicted"/>
<name>A0A8H3XDW7_GIGMA</name>
<dbReference type="SMART" id="SM00671">
    <property type="entry name" value="SEL1"/>
    <property type="match status" value="2"/>
</dbReference>
<dbReference type="InterPro" id="IPR011009">
    <property type="entry name" value="Kinase-like_dom_sf"/>
</dbReference>
<dbReference type="Pfam" id="PF22215">
    <property type="entry name" value="MLKL_N"/>
    <property type="match status" value="1"/>
</dbReference>
<evidence type="ECO:0000256" key="2">
    <source>
        <dbReference type="ARBA" id="ARBA00022741"/>
    </source>
</evidence>
<dbReference type="InterPro" id="IPR036537">
    <property type="entry name" value="Adaptor_Cbl_N_dom_sf"/>
</dbReference>
<gene>
    <name evidence="6" type="ORF">F8M41_003053</name>
</gene>
<dbReference type="InterPro" id="IPR051681">
    <property type="entry name" value="Ser/Thr_Kinases-Pseudokinases"/>
</dbReference>
<dbReference type="InterPro" id="IPR011990">
    <property type="entry name" value="TPR-like_helical_dom_sf"/>
</dbReference>
<keyword evidence="2" id="KW-0547">Nucleotide-binding</keyword>
<keyword evidence="3 6" id="KW-0418">Kinase</keyword>
<dbReference type="AlphaFoldDB" id="A0A8H3XDW7"/>
<dbReference type="SUPFAM" id="SSF81901">
    <property type="entry name" value="HCP-like"/>
    <property type="match status" value="1"/>
</dbReference>
<dbReference type="PROSITE" id="PS00109">
    <property type="entry name" value="PROTEIN_KINASE_TYR"/>
    <property type="match status" value="1"/>
</dbReference>
<evidence type="ECO:0000259" key="5">
    <source>
        <dbReference type="PROSITE" id="PS50011"/>
    </source>
</evidence>